<dbReference type="STRING" id="376730.SAMN04487906_0836"/>
<feature type="domain" description="HTH araC/xylS-type" evidence="5">
    <location>
        <begin position="167"/>
        <end position="264"/>
    </location>
</feature>
<dbReference type="PANTHER" id="PTHR43280:SF32">
    <property type="entry name" value="TRANSCRIPTIONAL REGULATORY PROTEIN"/>
    <property type="match status" value="1"/>
</dbReference>
<keyword evidence="4" id="KW-1133">Transmembrane helix</keyword>
<evidence type="ECO:0000256" key="3">
    <source>
        <dbReference type="ARBA" id="ARBA00023163"/>
    </source>
</evidence>
<proteinExistence type="predicted"/>
<protein>
    <recommendedName>
        <fullName evidence="5">HTH araC/xylS-type domain-containing protein</fullName>
    </recommendedName>
</protein>
<dbReference type="Pfam" id="PF12833">
    <property type="entry name" value="HTH_18"/>
    <property type="match status" value="1"/>
</dbReference>
<dbReference type="AlphaFoldDB" id="W2UQN3"/>
<dbReference type="EMBL" id="AYXY01000019">
    <property type="protein sequence ID" value="ETN95776.1"/>
    <property type="molecule type" value="Genomic_DNA"/>
</dbReference>
<dbReference type="Proteomes" id="UP000018850">
    <property type="component" value="Unassembled WGS sequence"/>
</dbReference>
<keyword evidence="4" id="KW-0472">Membrane</keyword>
<reference evidence="6 7" key="2">
    <citation type="journal article" date="2016" name="Genome Announc.">
        <title>Draft Genome Sequence of Zhouia amylolytica AD3, Isolated from Tidal Flat Sediment.</title>
        <authorList>
            <person name="Jia B."/>
            <person name="Jin H.M."/>
            <person name="Lee H.J."/>
            <person name="Jeon C.O."/>
        </authorList>
    </citation>
    <scope>NUCLEOTIDE SEQUENCE [LARGE SCALE GENOMIC DNA]</scope>
    <source>
        <strain evidence="6 7">AD3</strain>
    </source>
</reference>
<gene>
    <name evidence="6" type="ORF">P278_14980</name>
</gene>
<organism evidence="6 7">
    <name type="scientific">Zhouia amylolytica AD3</name>
    <dbReference type="NCBI Taxonomy" id="1286632"/>
    <lineage>
        <taxon>Bacteria</taxon>
        <taxon>Pseudomonadati</taxon>
        <taxon>Bacteroidota</taxon>
        <taxon>Flavobacteriia</taxon>
        <taxon>Flavobacteriales</taxon>
        <taxon>Flavobacteriaceae</taxon>
        <taxon>Zhouia</taxon>
    </lineage>
</organism>
<feature type="transmembrane region" description="Helical" evidence="4">
    <location>
        <begin position="21"/>
        <end position="40"/>
    </location>
</feature>
<evidence type="ECO:0000259" key="5">
    <source>
        <dbReference type="PROSITE" id="PS01124"/>
    </source>
</evidence>
<evidence type="ECO:0000256" key="4">
    <source>
        <dbReference type="SAM" id="Phobius"/>
    </source>
</evidence>
<keyword evidence="4" id="KW-0812">Transmembrane</keyword>
<dbReference type="PANTHER" id="PTHR43280">
    <property type="entry name" value="ARAC-FAMILY TRANSCRIPTIONAL REGULATOR"/>
    <property type="match status" value="1"/>
</dbReference>
<keyword evidence="3" id="KW-0804">Transcription</keyword>
<reference evidence="7" key="1">
    <citation type="submission" date="2013-11" db="EMBL/GenBank/DDBJ databases">
        <title>Draft genome sequence from a member of Zhouia, isolated tidal flat.</title>
        <authorList>
            <person name="Jin H."/>
            <person name="Jeon C.O."/>
        </authorList>
    </citation>
    <scope>NUCLEOTIDE SEQUENCE [LARGE SCALE GENOMIC DNA]</scope>
    <source>
        <strain evidence="7">AD3</strain>
    </source>
</reference>
<evidence type="ECO:0000256" key="2">
    <source>
        <dbReference type="ARBA" id="ARBA00023125"/>
    </source>
</evidence>
<name>W2UQN3_9FLAO</name>
<dbReference type="GO" id="GO:0003700">
    <property type="term" value="F:DNA-binding transcription factor activity"/>
    <property type="evidence" value="ECO:0007669"/>
    <property type="project" value="InterPro"/>
</dbReference>
<dbReference type="PROSITE" id="PS01124">
    <property type="entry name" value="HTH_ARAC_FAMILY_2"/>
    <property type="match status" value="1"/>
</dbReference>
<dbReference type="SUPFAM" id="SSF46689">
    <property type="entry name" value="Homeodomain-like"/>
    <property type="match status" value="1"/>
</dbReference>
<dbReference type="Gene3D" id="1.10.10.60">
    <property type="entry name" value="Homeodomain-like"/>
    <property type="match status" value="1"/>
</dbReference>
<dbReference type="eggNOG" id="COG2207">
    <property type="taxonomic scope" value="Bacteria"/>
</dbReference>
<dbReference type="InterPro" id="IPR009057">
    <property type="entry name" value="Homeodomain-like_sf"/>
</dbReference>
<accession>W2UQN3</accession>
<keyword evidence="7" id="KW-1185">Reference proteome</keyword>
<keyword evidence="2" id="KW-0238">DNA-binding</keyword>
<evidence type="ECO:0000256" key="1">
    <source>
        <dbReference type="ARBA" id="ARBA00023015"/>
    </source>
</evidence>
<comment type="caution">
    <text evidence="6">The sequence shown here is derived from an EMBL/GenBank/DDBJ whole genome shotgun (WGS) entry which is preliminary data.</text>
</comment>
<dbReference type="InterPro" id="IPR018060">
    <property type="entry name" value="HTH_AraC"/>
</dbReference>
<keyword evidence="1" id="KW-0805">Transcription regulation</keyword>
<sequence>MDVDYNMRSIDRSEHIRLQTSNLYLIIIQYGILQVSGGYVNSSLHQKALFLIGTKLPVSLNIVGTDFKAWLIQINLTVLGKYNASGLAQLYFHSIEKEKSFNLRLSNRTYIILKILTSYIWYKSNSQTFNSLESNLKQLAFVIFFMEVEKILPVSEHYILVDHQIFIDFLKLVNQHISSEHQVQFYADRLCVTPQTLSLKLKKISGKTAKYYLSEVLLQRAEIALSGSLSIIEISEKLGFKNPSCFNIFFKSKTNLTPTSYRKKLQKLTSKTKY</sequence>
<evidence type="ECO:0000313" key="7">
    <source>
        <dbReference type="Proteomes" id="UP000018850"/>
    </source>
</evidence>
<dbReference type="GO" id="GO:0043565">
    <property type="term" value="F:sequence-specific DNA binding"/>
    <property type="evidence" value="ECO:0007669"/>
    <property type="project" value="InterPro"/>
</dbReference>
<evidence type="ECO:0000313" key="6">
    <source>
        <dbReference type="EMBL" id="ETN95776.1"/>
    </source>
</evidence>
<dbReference type="SMART" id="SM00342">
    <property type="entry name" value="HTH_ARAC"/>
    <property type="match status" value="1"/>
</dbReference>